<gene>
    <name evidence="3" type="primary">bmrU</name>
    <name evidence="3" type="ORF">STSP1_00193</name>
</gene>
<protein>
    <submittedName>
        <fullName evidence="3">Lipid kinase BmrU</fullName>
        <ecNumber evidence="3">2.7.1.-</ecNumber>
    </submittedName>
</protein>
<dbReference type="Pfam" id="PF19279">
    <property type="entry name" value="YegS_C"/>
    <property type="match status" value="1"/>
</dbReference>
<dbReference type="InterPro" id="IPR045540">
    <property type="entry name" value="YegS/DAGK_C"/>
</dbReference>
<dbReference type="AlphaFoldDB" id="A0A1W6LJ68"/>
<dbReference type="Pfam" id="PF00781">
    <property type="entry name" value="DAGK_cat"/>
    <property type="match status" value="1"/>
</dbReference>
<dbReference type="PROSITE" id="PS51707">
    <property type="entry name" value="CYTH"/>
    <property type="match status" value="1"/>
</dbReference>
<dbReference type="InterPro" id="IPR001206">
    <property type="entry name" value="Diacylglycerol_kinase_cat_dom"/>
</dbReference>
<dbReference type="STRING" id="1941349.STSP1_00193"/>
<dbReference type="KEGG" id="pbp:STSP1_00193"/>
<feature type="domain" description="DAGKc" evidence="1">
    <location>
        <begin position="203"/>
        <end position="334"/>
    </location>
</feature>
<dbReference type="InterPro" id="IPR008173">
    <property type="entry name" value="Adenylyl_cyclase_CyaB"/>
</dbReference>
<proteinExistence type="predicted"/>
<dbReference type="EC" id="2.7.1.-" evidence="3"/>
<dbReference type="Gene3D" id="2.60.200.40">
    <property type="match status" value="1"/>
</dbReference>
<evidence type="ECO:0000259" key="1">
    <source>
        <dbReference type="PROSITE" id="PS50146"/>
    </source>
</evidence>
<dbReference type="EMBL" id="CP021023">
    <property type="protein sequence ID" value="ARN55827.1"/>
    <property type="molecule type" value="Genomic_DNA"/>
</dbReference>
<dbReference type="SUPFAM" id="SSF111331">
    <property type="entry name" value="NAD kinase/diacylglycerol kinase-like"/>
    <property type="match status" value="1"/>
</dbReference>
<name>A0A1W6LJ68_9BACT</name>
<dbReference type="CDD" id="cd07890">
    <property type="entry name" value="CYTH-like_AC_IV-like"/>
    <property type="match status" value="1"/>
</dbReference>
<dbReference type="SMART" id="SM01118">
    <property type="entry name" value="CYTH"/>
    <property type="match status" value="1"/>
</dbReference>
<dbReference type="InterPro" id="IPR016064">
    <property type="entry name" value="NAD/diacylglycerol_kinase_sf"/>
</dbReference>
<organism evidence="3 4">
    <name type="scientific">Sedimentisphaera salicampi</name>
    <dbReference type="NCBI Taxonomy" id="1941349"/>
    <lineage>
        <taxon>Bacteria</taxon>
        <taxon>Pseudomonadati</taxon>
        <taxon>Planctomycetota</taxon>
        <taxon>Phycisphaerae</taxon>
        <taxon>Sedimentisphaerales</taxon>
        <taxon>Sedimentisphaeraceae</taxon>
        <taxon>Sedimentisphaera</taxon>
    </lineage>
</organism>
<dbReference type="Gene3D" id="3.40.50.10330">
    <property type="entry name" value="Probable inorganic polyphosphate/atp-NAD kinase, domain 1"/>
    <property type="match status" value="1"/>
</dbReference>
<feature type="domain" description="CYTH" evidence="2">
    <location>
        <begin position="2"/>
        <end position="172"/>
    </location>
</feature>
<dbReference type="NCBIfam" id="TIGR00318">
    <property type="entry name" value="cyaB"/>
    <property type="match status" value="1"/>
</dbReference>
<keyword evidence="3" id="KW-0808">Transferase</keyword>
<dbReference type="Gene3D" id="2.40.320.10">
    <property type="entry name" value="Hypothetical Protein Pfu-838710-001"/>
    <property type="match status" value="1"/>
</dbReference>
<dbReference type="PANTHER" id="PTHR21028:SF2">
    <property type="entry name" value="CYTH DOMAIN-CONTAINING PROTEIN"/>
    <property type="match status" value="1"/>
</dbReference>
<dbReference type="InterPro" id="IPR017438">
    <property type="entry name" value="ATP-NAD_kinase_N"/>
</dbReference>
<dbReference type="GO" id="GO:0016301">
    <property type="term" value="F:kinase activity"/>
    <property type="evidence" value="ECO:0007669"/>
    <property type="project" value="UniProtKB-KW"/>
</dbReference>
<dbReference type="PANTHER" id="PTHR21028">
    <property type="entry name" value="SI:CH211-156B7.4"/>
    <property type="match status" value="1"/>
</dbReference>
<accession>A0A1W6LJ68</accession>
<keyword evidence="4" id="KW-1185">Reference proteome</keyword>
<keyword evidence="3" id="KW-0418">Kinase</keyword>
<evidence type="ECO:0000313" key="3">
    <source>
        <dbReference type="EMBL" id="ARN55827.1"/>
    </source>
</evidence>
<dbReference type="PROSITE" id="PS50146">
    <property type="entry name" value="DAGK"/>
    <property type="match status" value="1"/>
</dbReference>
<dbReference type="Proteomes" id="UP000193334">
    <property type="component" value="Chromosome"/>
</dbReference>
<evidence type="ECO:0000313" key="4">
    <source>
        <dbReference type="Proteomes" id="UP000193334"/>
    </source>
</evidence>
<dbReference type="SUPFAM" id="SSF55154">
    <property type="entry name" value="CYTH-like phosphatases"/>
    <property type="match status" value="1"/>
</dbReference>
<dbReference type="Pfam" id="PF01928">
    <property type="entry name" value="CYTH"/>
    <property type="match status" value="1"/>
</dbReference>
<dbReference type="RefSeq" id="WP_085754553.1">
    <property type="nucleotide sequence ID" value="NZ_CP021023.1"/>
</dbReference>
<sequence length="497" mass="55708">MSMEIEYKAKLDSLSIFLEKLSRKGAVLGSSVLQRDYYFDDNDASVYSRGESLRLRKEKDLNTGKDDCWLCFKGKREDSKIKTRSENETRIDNFPEMKLILEGLGYSVSLAFEKKRFHWHFQNCLICIDTLPHIGDFVEVEGEDEESVNAVCTELELSLPPEKCSYAEAVVKKCEEKGFHKRCFFFETVSEKDGKKDAPDISPLSGKIAFVVNRSSGSGESVKLAEQVYEYFGRQGLNTHFYDSKSFEKIKACLEELAGDESCSLIVVCGGDGTVRCSIDAVCGTQKPLMLIPGGTENLLSKELGYQRSLEHYKKILAEGRLRNLDVAKVNGLTFTSVLGIGYDAETVEMLSKTRKGNITHIDYLWPAWKAFWSHEIPNMKVSADGEDVFSGKAILFIGNISRYATGMRILSEADYNDGLLDLCIMPCENKNDLLRYIVMSLFQMNSYCTENIYRQCRNISITSLGGSVVSQIDGDPGPKLPLEIKVLPSAVKVLTA</sequence>
<dbReference type="InterPro" id="IPR023577">
    <property type="entry name" value="CYTH_domain"/>
</dbReference>
<dbReference type="InterPro" id="IPR033469">
    <property type="entry name" value="CYTH-like_dom_sf"/>
</dbReference>
<evidence type="ECO:0000259" key="2">
    <source>
        <dbReference type="PROSITE" id="PS51707"/>
    </source>
</evidence>
<reference evidence="4" key="1">
    <citation type="submission" date="2017-04" db="EMBL/GenBank/DDBJ databases">
        <title>Comparative genomics and description of representatives of a novel lineage of planctomycetes thriving in anoxic sediments.</title>
        <authorList>
            <person name="Spring S."/>
            <person name="Bunk B."/>
            <person name="Sproer C."/>
        </authorList>
    </citation>
    <scope>NUCLEOTIDE SEQUENCE [LARGE SCALE GENOMIC DNA]</scope>
    <source>
        <strain evidence="4">ST-PulAB-D4</strain>
    </source>
</reference>